<feature type="compositionally biased region" description="Low complexity" evidence="1">
    <location>
        <begin position="23"/>
        <end position="45"/>
    </location>
</feature>
<accession>A0A9N8H5V7</accession>
<dbReference type="AlphaFoldDB" id="A0A9N8H5V7"/>
<comment type="caution">
    <text evidence="2">The sequence shown here is derived from an EMBL/GenBank/DDBJ whole genome shotgun (WGS) entry which is preliminary data.</text>
</comment>
<keyword evidence="3" id="KW-1185">Reference proteome</keyword>
<gene>
    <name evidence="2" type="ORF">SEMRO_125_G060240.1</name>
</gene>
<dbReference type="Proteomes" id="UP001153069">
    <property type="component" value="Unassembled WGS sequence"/>
</dbReference>
<evidence type="ECO:0000256" key="1">
    <source>
        <dbReference type="SAM" id="MobiDB-lite"/>
    </source>
</evidence>
<feature type="region of interest" description="Disordered" evidence="1">
    <location>
        <begin position="1"/>
        <end position="45"/>
    </location>
</feature>
<dbReference type="EMBL" id="CAICTM010000124">
    <property type="protein sequence ID" value="CAB9502031.1"/>
    <property type="molecule type" value="Genomic_DNA"/>
</dbReference>
<feature type="compositionally biased region" description="Polar residues" evidence="1">
    <location>
        <begin position="188"/>
        <end position="197"/>
    </location>
</feature>
<feature type="compositionally biased region" description="Acidic residues" evidence="1">
    <location>
        <begin position="201"/>
        <end position="211"/>
    </location>
</feature>
<name>A0A9N8H5V7_9STRA</name>
<proteinExistence type="predicted"/>
<reference evidence="2" key="1">
    <citation type="submission" date="2020-06" db="EMBL/GenBank/DDBJ databases">
        <authorList>
            <consortium name="Plant Systems Biology data submission"/>
        </authorList>
    </citation>
    <scope>NUCLEOTIDE SEQUENCE</scope>
    <source>
        <strain evidence="2">D6</strain>
    </source>
</reference>
<feature type="region of interest" description="Disordered" evidence="1">
    <location>
        <begin position="183"/>
        <end position="217"/>
    </location>
</feature>
<protein>
    <submittedName>
        <fullName evidence="2">Uncharacterized protein</fullName>
    </submittedName>
</protein>
<organism evidence="2 3">
    <name type="scientific">Seminavis robusta</name>
    <dbReference type="NCBI Taxonomy" id="568900"/>
    <lineage>
        <taxon>Eukaryota</taxon>
        <taxon>Sar</taxon>
        <taxon>Stramenopiles</taxon>
        <taxon>Ochrophyta</taxon>
        <taxon>Bacillariophyta</taxon>
        <taxon>Bacillariophyceae</taxon>
        <taxon>Bacillariophycidae</taxon>
        <taxon>Naviculales</taxon>
        <taxon>Naviculaceae</taxon>
        <taxon>Seminavis</taxon>
    </lineage>
</organism>
<evidence type="ECO:0000313" key="3">
    <source>
        <dbReference type="Proteomes" id="UP001153069"/>
    </source>
</evidence>
<sequence length="253" mass="28696">MSFDFSCVDWSDDDSSPFDQCESSVSSISSSESSVTSTTSLTPTNTRSTRVRFAQEDEVFEVLHVKDFSEDDIKAAWYRPEEFREMRFQIQRDIFLMEQQRNDLSVESDTFTKRGLECRTSEGSLKRSQQRLKAYAAVLQTQQRLWREGREDPEQIAAAYRLVSSRCLGMALLQGIQDHHDVRERTVETPSQSSNPSCPVLEDDDDDEDDSCAPNKPKECKIISSRRLAVLEDIKILSGASELELWSASPAAA</sequence>
<evidence type="ECO:0000313" key="2">
    <source>
        <dbReference type="EMBL" id="CAB9502031.1"/>
    </source>
</evidence>